<accession>A0A2C6L1K4</accession>
<dbReference type="VEuPathDB" id="ToxoDB:CSUI_004327"/>
<evidence type="ECO:0000256" key="1">
    <source>
        <dbReference type="SAM" id="MobiDB-lite"/>
    </source>
</evidence>
<name>A0A2C6L1K4_9APIC</name>
<evidence type="ECO:0000313" key="3">
    <source>
        <dbReference type="Proteomes" id="UP000221165"/>
    </source>
</evidence>
<keyword evidence="3" id="KW-1185">Reference proteome</keyword>
<feature type="region of interest" description="Disordered" evidence="1">
    <location>
        <begin position="1"/>
        <end position="20"/>
    </location>
</feature>
<dbReference type="Proteomes" id="UP000221165">
    <property type="component" value="Unassembled WGS sequence"/>
</dbReference>
<comment type="caution">
    <text evidence="2">The sequence shown here is derived from an EMBL/GenBank/DDBJ whole genome shotgun (WGS) entry which is preliminary data.</text>
</comment>
<reference evidence="2 3" key="1">
    <citation type="journal article" date="2017" name="Int. J. Parasitol.">
        <title>The genome of the protozoan parasite Cystoisospora suis and a reverse vaccinology approach to identify vaccine candidates.</title>
        <authorList>
            <person name="Palmieri N."/>
            <person name="Shrestha A."/>
            <person name="Ruttkowski B."/>
            <person name="Beck T."/>
            <person name="Vogl C."/>
            <person name="Tomley F."/>
            <person name="Blake D.P."/>
            <person name="Joachim A."/>
        </authorList>
    </citation>
    <scope>NUCLEOTIDE SEQUENCE [LARGE SCALE GENOMIC DNA]</scope>
    <source>
        <strain evidence="2 3">Wien I</strain>
    </source>
</reference>
<dbReference type="EMBL" id="MIGC01002002">
    <property type="protein sequence ID" value="PHJ21824.1"/>
    <property type="molecule type" value="Genomic_DNA"/>
</dbReference>
<gene>
    <name evidence="2" type="ORF">CSUI_004327</name>
</gene>
<evidence type="ECO:0000313" key="2">
    <source>
        <dbReference type="EMBL" id="PHJ21824.1"/>
    </source>
</evidence>
<protein>
    <submittedName>
        <fullName evidence="2">Uncharacterized protein</fullName>
    </submittedName>
</protein>
<sequence length="68" mass="7612">MRSNVNPLPQRQNSSKGMSLLSLSLRYRSRLAVTLSLDPPPNRRCTRQTRIALLSKAPQHQDCVKAGP</sequence>
<dbReference type="GeneID" id="94427731"/>
<dbReference type="RefSeq" id="XP_067923503.1">
    <property type="nucleotide sequence ID" value="XM_068064520.1"/>
</dbReference>
<proteinExistence type="predicted"/>
<dbReference type="AlphaFoldDB" id="A0A2C6L1K4"/>
<feature type="compositionally biased region" description="Polar residues" evidence="1">
    <location>
        <begin position="1"/>
        <end position="17"/>
    </location>
</feature>
<organism evidence="2 3">
    <name type="scientific">Cystoisospora suis</name>
    <dbReference type="NCBI Taxonomy" id="483139"/>
    <lineage>
        <taxon>Eukaryota</taxon>
        <taxon>Sar</taxon>
        <taxon>Alveolata</taxon>
        <taxon>Apicomplexa</taxon>
        <taxon>Conoidasida</taxon>
        <taxon>Coccidia</taxon>
        <taxon>Eucoccidiorida</taxon>
        <taxon>Eimeriorina</taxon>
        <taxon>Sarcocystidae</taxon>
        <taxon>Cystoisospora</taxon>
    </lineage>
</organism>